<accession>A0AAV8Y8H6</accession>
<evidence type="ECO:0000313" key="1">
    <source>
        <dbReference type="EMBL" id="KAJ8947694.1"/>
    </source>
</evidence>
<dbReference type="EMBL" id="JAPWTK010000155">
    <property type="protein sequence ID" value="KAJ8947694.1"/>
    <property type="molecule type" value="Genomic_DNA"/>
</dbReference>
<name>A0AAV8Y8H6_9CUCU</name>
<proteinExistence type="predicted"/>
<dbReference type="AlphaFoldDB" id="A0AAV8Y8H6"/>
<reference evidence="1" key="1">
    <citation type="journal article" date="2023" name="Insect Mol. Biol.">
        <title>Genome sequencing provides insights into the evolution of gene families encoding plant cell wall-degrading enzymes in longhorned beetles.</title>
        <authorList>
            <person name="Shin N.R."/>
            <person name="Okamura Y."/>
            <person name="Kirsch R."/>
            <person name="Pauchet Y."/>
        </authorList>
    </citation>
    <scope>NUCLEOTIDE SEQUENCE</scope>
    <source>
        <strain evidence="1">AMC_N1</strain>
    </source>
</reference>
<dbReference type="Proteomes" id="UP001162162">
    <property type="component" value="Unassembled WGS sequence"/>
</dbReference>
<comment type="caution">
    <text evidence="1">The sequence shown here is derived from an EMBL/GenBank/DDBJ whole genome shotgun (WGS) entry which is preliminary data.</text>
</comment>
<gene>
    <name evidence="1" type="ORF">NQ318_001532</name>
</gene>
<keyword evidence="2" id="KW-1185">Reference proteome</keyword>
<organism evidence="1 2">
    <name type="scientific">Aromia moschata</name>
    <dbReference type="NCBI Taxonomy" id="1265417"/>
    <lineage>
        <taxon>Eukaryota</taxon>
        <taxon>Metazoa</taxon>
        <taxon>Ecdysozoa</taxon>
        <taxon>Arthropoda</taxon>
        <taxon>Hexapoda</taxon>
        <taxon>Insecta</taxon>
        <taxon>Pterygota</taxon>
        <taxon>Neoptera</taxon>
        <taxon>Endopterygota</taxon>
        <taxon>Coleoptera</taxon>
        <taxon>Polyphaga</taxon>
        <taxon>Cucujiformia</taxon>
        <taxon>Chrysomeloidea</taxon>
        <taxon>Cerambycidae</taxon>
        <taxon>Cerambycinae</taxon>
        <taxon>Callichromatini</taxon>
        <taxon>Aromia</taxon>
    </lineage>
</organism>
<evidence type="ECO:0000313" key="2">
    <source>
        <dbReference type="Proteomes" id="UP001162162"/>
    </source>
</evidence>
<sequence length="131" mass="15014">MTRKAFKIAVKAAIVWRLEIGETNVSIAKEFDVRFVLSSWHISTRPTKEGCVYNSFGRFSLATGPGGLSSTTIWKYQETKYRVEVAIFLLVVLYYTPKRTILLGNLTCKILNVHLDGFKIFEKDIIFFLVK</sequence>
<protein>
    <submittedName>
        <fullName evidence="1">Uncharacterized protein</fullName>
    </submittedName>
</protein>